<dbReference type="EMBL" id="HBFK01012134">
    <property type="protein sequence ID" value="CAD8740774.1"/>
    <property type="molecule type" value="Transcribed_RNA"/>
</dbReference>
<dbReference type="AlphaFoldDB" id="A0A7S0XU20"/>
<name>A0A7S0XU20_HEMAN</name>
<sequence>MPAVNTTALHTSESGDGGVSVGTKRSSMPWPEVLVYGVHHNPATVKHACAAEQLHTGTLSLIPIKGTTLVIKAANKDKHLPIRPSNLSCFHKQNLYVVPP</sequence>
<accession>A0A7S0XU20</accession>
<proteinExistence type="predicted"/>
<evidence type="ECO:0000313" key="2">
    <source>
        <dbReference type="EMBL" id="CAD8740774.1"/>
    </source>
</evidence>
<evidence type="ECO:0000256" key="1">
    <source>
        <dbReference type="SAM" id="MobiDB-lite"/>
    </source>
</evidence>
<protein>
    <submittedName>
        <fullName evidence="2">Uncharacterized protein</fullName>
    </submittedName>
</protein>
<gene>
    <name evidence="2" type="ORF">HAND1043_LOCUS7266</name>
</gene>
<organism evidence="2">
    <name type="scientific">Hemiselmis andersenii</name>
    <name type="common">Cryptophyte alga</name>
    <dbReference type="NCBI Taxonomy" id="464988"/>
    <lineage>
        <taxon>Eukaryota</taxon>
        <taxon>Cryptophyceae</taxon>
        <taxon>Cryptomonadales</taxon>
        <taxon>Hemiselmidaceae</taxon>
        <taxon>Hemiselmis</taxon>
    </lineage>
</organism>
<feature type="region of interest" description="Disordered" evidence="1">
    <location>
        <begin position="1"/>
        <end position="24"/>
    </location>
</feature>
<feature type="compositionally biased region" description="Polar residues" evidence="1">
    <location>
        <begin position="1"/>
        <end position="14"/>
    </location>
</feature>
<reference evidence="2" key="1">
    <citation type="submission" date="2021-01" db="EMBL/GenBank/DDBJ databases">
        <authorList>
            <person name="Corre E."/>
            <person name="Pelletier E."/>
            <person name="Niang G."/>
            <person name="Scheremetjew M."/>
            <person name="Finn R."/>
            <person name="Kale V."/>
            <person name="Holt S."/>
            <person name="Cochrane G."/>
            <person name="Meng A."/>
            <person name="Brown T."/>
            <person name="Cohen L."/>
        </authorList>
    </citation>
    <scope>NUCLEOTIDE SEQUENCE</scope>
    <source>
        <strain evidence="2">CCMP441</strain>
    </source>
</reference>